<comment type="caution">
    <text evidence="3">The sequence shown here is derived from an EMBL/GenBank/DDBJ whole genome shotgun (WGS) entry which is preliminary data.</text>
</comment>
<gene>
    <name evidence="3" type="ORF">IAD23_03185</name>
</gene>
<proteinExistence type="predicted"/>
<organism evidence="3 4">
    <name type="scientific">Candidatus Scybalenecus merdavium</name>
    <dbReference type="NCBI Taxonomy" id="2840939"/>
    <lineage>
        <taxon>Bacteria</taxon>
        <taxon>Bacillati</taxon>
        <taxon>Bacillota</taxon>
        <taxon>Clostridia</taxon>
        <taxon>Eubacteriales</taxon>
        <taxon>Oscillospiraceae</taxon>
        <taxon>Oscillospiraceae incertae sedis</taxon>
        <taxon>Candidatus Scybalenecus</taxon>
    </lineage>
</organism>
<evidence type="ECO:0000256" key="2">
    <source>
        <dbReference type="SAM" id="Phobius"/>
    </source>
</evidence>
<reference evidence="3" key="1">
    <citation type="submission" date="2020-10" db="EMBL/GenBank/DDBJ databases">
        <authorList>
            <person name="Gilroy R."/>
        </authorList>
    </citation>
    <scope>NUCLEOTIDE SEQUENCE</scope>
    <source>
        <strain evidence="3">CHK176-6737</strain>
    </source>
</reference>
<keyword evidence="2" id="KW-0812">Transmembrane</keyword>
<accession>A0A9D1SNV7</accession>
<sequence length="94" mass="10944">MDAWSVVTVLISIVGLIGTVAVPLTKNTRAMTRLNEQLNHLMYRIEREERDLQAFKQKSALRHEKIFAQLEQCESQLQAHEGRLKALEEKEKRK</sequence>
<reference evidence="3" key="2">
    <citation type="journal article" date="2021" name="PeerJ">
        <title>Extensive microbial diversity within the chicken gut microbiome revealed by metagenomics and culture.</title>
        <authorList>
            <person name="Gilroy R."/>
            <person name="Ravi A."/>
            <person name="Getino M."/>
            <person name="Pursley I."/>
            <person name="Horton D.L."/>
            <person name="Alikhan N.F."/>
            <person name="Baker D."/>
            <person name="Gharbi K."/>
            <person name="Hall N."/>
            <person name="Watson M."/>
            <person name="Adriaenssens E.M."/>
            <person name="Foster-Nyarko E."/>
            <person name="Jarju S."/>
            <person name="Secka A."/>
            <person name="Antonio M."/>
            <person name="Oren A."/>
            <person name="Chaudhuri R.R."/>
            <person name="La Ragione R."/>
            <person name="Hildebrand F."/>
            <person name="Pallen M.J."/>
        </authorList>
    </citation>
    <scope>NUCLEOTIDE SEQUENCE</scope>
    <source>
        <strain evidence="3">CHK176-6737</strain>
    </source>
</reference>
<feature type="coiled-coil region" evidence="1">
    <location>
        <begin position="31"/>
        <end position="90"/>
    </location>
</feature>
<feature type="transmembrane region" description="Helical" evidence="2">
    <location>
        <begin position="6"/>
        <end position="24"/>
    </location>
</feature>
<evidence type="ECO:0000256" key="1">
    <source>
        <dbReference type="SAM" id="Coils"/>
    </source>
</evidence>
<keyword evidence="2" id="KW-0472">Membrane</keyword>
<keyword evidence="1" id="KW-0175">Coiled coil</keyword>
<keyword evidence="2" id="KW-1133">Transmembrane helix</keyword>
<evidence type="ECO:0000313" key="3">
    <source>
        <dbReference type="EMBL" id="HIU68946.1"/>
    </source>
</evidence>
<dbReference type="Proteomes" id="UP000824125">
    <property type="component" value="Unassembled WGS sequence"/>
</dbReference>
<protein>
    <submittedName>
        <fullName evidence="3">Uncharacterized protein</fullName>
    </submittedName>
</protein>
<dbReference type="EMBL" id="DVNM01000016">
    <property type="protein sequence ID" value="HIU68946.1"/>
    <property type="molecule type" value="Genomic_DNA"/>
</dbReference>
<name>A0A9D1SNV7_9FIRM</name>
<dbReference type="AlphaFoldDB" id="A0A9D1SNV7"/>
<evidence type="ECO:0000313" key="4">
    <source>
        <dbReference type="Proteomes" id="UP000824125"/>
    </source>
</evidence>